<dbReference type="Proteomes" id="UP000001578">
    <property type="component" value="Chromosome"/>
</dbReference>
<keyword evidence="1" id="KW-0472">Membrane</keyword>
<feature type="transmembrane region" description="Helical" evidence="1">
    <location>
        <begin position="47"/>
        <end position="64"/>
    </location>
</feature>
<name>A4IS74_GEOTN</name>
<dbReference type="HOGENOM" id="CLU_1616661_0_0_9"/>
<accession>A4IS74</accession>
<dbReference type="AlphaFoldDB" id="A4IS74"/>
<protein>
    <submittedName>
        <fullName evidence="2">Uncharacterized protein</fullName>
    </submittedName>
</protein>
<dbReference type="RefSeq" id="WP_011888068.1">
    <property type="nucleotide sequence ID" value="NC_009328.1"/>
</dbReference>
<keyword evidence="1" id="KW-1133">Transmembrane helix</keyword>
<reference evidence="2 3" key="1">
    <citation type="journal article" date="2007" name="Proc. Natl. Acad. Sci. U.S.A.">
        <title>Genome and proteome of long-chain alkane degrading Geobacillus thermodenitrificans NG80-2 isolated from a deep-subsurface oil reservoir.</title>
        <authorList>
            <person name="Feng L."/>
            <person name="Wang W."/>
            <person name="Cheng J."/>
            <person name="Ren Y."/>
            <person name="Zhao G."/>
            <person name="Gao C."/>
            <person name="Tang Y."/>
            <person name="Liu X."/>
            <person name="Han W."/>
            <person name="Peng X."/>
            <person name="Liu R."/>
            <person name="Wang L."/>
        </authorList>
    </citation>
    <scope>NUCLEOTIDE SEQUENCE [LARGE SCALE GENOMIC DNA]</scope>
    <source>
        <strain evidence="2 3">NG80-2</strain>
    </source>
</reference>
<keyword evidence="1" id="KW-0812">Transmembrane</keyword>
<feature type="transmembrane region" description="Helical" evidence="1">
    <location>
        <begin position="70"/>
        <end position="88"/>
    </location>
</feature>
<sequence length="164" mass="19452">MEHNERDNKDLLNEDLLLEELRKVDLKLFIEFKSKPAIEKIKKAKRLLWIAFGIMLLLPILPIVKGSNSISIILSTYVLIISIINFVYPKILDLVENNSNNYDPLYKKIALQLYLQNLVYIYLSKDINNETKRKIYDLIHKINDIEHLNLHYKETDFWHNKKSA</sequence>
<organism evidence="2 3">
    <name type="scientific">Geobacillus thermodenitrificans (strain NG80-2)</name>
    <dbReference type="NCBI Taxonomy" id="420246"/>
    <lineage>
        <taxon>Bacteria</taxon>
        <taxon>Bacillati</taxon>
        <taxon>Bacillota</taxon>
        <taxon>Bacilli</taxon>
        <taxon>Bacillales</taxon>
        <taxon>Anoxybacillaceae</taxon>
        <taxon>Geobacillus</taxon>
    </lineage>
</organism>
<gene>
    <name evidence="2" type="ordered locus">GTNG_2833</name>
</gene>
<evidence type="ECO:0000313" key="3">
    <source>
        <dbReference type="Proteomes" id="UP000001578"/>
    </source>
</evidence>
<evidence type="ECO:0000256" key="1">
    <source>
        <dbReference type="SAM" id="Phobius"/>
    </source>
</evidence>
<dbReference type="EMBL" id="CP000557">
    <property type="protein sequence ID" value="ABO68178.1"/>
    <property type="molecule type" value="Genomic_DNA"/>
</dbReference>
<evidence type="ECO:0000313" key="2">
    <source>
        <dbReference type="EMBL" id="ABO68178.1"/>
    </source>
</evidence>
<proteinExistence type="predicted"/>
<dbReference type="KEGG" id="gtn:GTNG_2833"/>